<sequence>MPNRLAAATSPYLLQHRDNPVHWQEWGDAAFAEARRRNVPVLLSVGYAACHWCHVMAHESFEDDAVAAVLNERFVSVKVDREERPDIDAVYMSAVTATTGHGGWPMTVFLTPEGEPFFCGTYFPRDHFLSVLGALDEAWRTREEEVRASGTHIATSLAGALRAPTPYAVEPAALAGAVDILARQFDRTAGGFGGAPKFPPSMVLEFLLRHHARTGEDSSLEMATRTLEAMARSGLYDQLAGGFARYAVDARWVVPHFEKMLYDNALLLRACTTWWKVTRDPLAERVVRETADFIVRDLGTAEGGFASSLDADADGVEGLTYAWTPQQLREVLGDDAEQAAELLVVTPEGTFEHGASTLQLPADPEDSAWFESVRSRLSAARARRPQPGRDDKVVTSWNGLAVAALADAGATFDRPDWVGAATRCATHVLDVHVVDGRLRRASRLGEVGSARAVADDHGNLAEGLLVLHQVTGGPHWLEAARDLLSAAGDFAADDGGFHDTAGDAETLYLRPRSAADNAEPAGQSSLAGALVMLGALTGDPDSLEAGARATAAGLGLAVREPRFGGWSLAVAEALVAGPRQVAVVGSGPAAEALERAARQSPAPGLVVVRGEPDAPGVPLLAGRPLVAGAPAAYVCRHMVCELPTTSPSGLVEQLGRTEADTA</sequence>
<protein>
    <submittedName>
        <fullName evidence="2">Thioredoxin domain-containing protein</fullName>
    </submittedName>
</protein>
<dbReference type="SUPFAM" id="SSF48208">
    <property type="entry name" value="Six-hairpin glycosidases"/>
    <property type="match status" value="1"/>
</dbReference>
<dbReference type="InterPro" id="IPR004879">
    <property type="entry name" value="Ssp411-like_TRX"/>
</dbReference>
<dbReference type="InterPro" id="IPR036249">
    <property type="entry name" value="Thioredoxin-like_sf"/>
</dbReference>
<dbReference type="PANTHER" id="PTHR42899:SF1">
    <property type="entry name" value="SPERMATOGENESIS-ASSOCIATED PROTEIN 20"/>
    <property type="match status" value="1"/>
</dbReference>
<dbReference type="Proteomes" id="UP001500730">
    <property type="component" value="Unassembled WGS sequence"/>
</dbReference>
<name>A0ABN3L4R1_9MICO</name>
<keyword evidence="3" id="KW-1185">Reference proteome</keyword>
<dbReference type="Gene3D" id="3.40.30.10">
    <property type="entry name" value="Glutaredoxin"/>
    <property type="match status" value="1"/>
</dbReference>
<dbReference type="InterPro" id="IPR012341">
    <property type="entry name" value="6hp_glycosidase-like_sf"/>
</dbReference>
<dbReference type="PANTHER" id="PTHR42899">
    <property type="entry name" value="SPERMATOGENESIS-ASSOCIATED PROTEIN 20"/>
    <property type="match status" value="1"/>
</dbReference>
<gene>
    <name evidence="2" type="ORF">GCM10009858_11770</name>
</gene>
<accession>A0ABN3L4R1</accession>
<proteinExistence type="predicted"/>
<dbReference type="InterPro" id="IPR024705">
    <property type="entry name" value="Ssp411"/>
</dbReference>
<dbReference type="RefSeq" id="WP_344253847.1">
    <property type="nucleotide sequence ID" value="NZ_BAAARE010000004.1"/>
</dbReference>
<evidence type="ECO:0000259" key="1">
    <source>
        <dbReference type="Pfam" id="PF03190"/>
    </source>
</evidence>
<comment type="caution">
    <text evidence="2">The sequence shown here is derived from an EMBL/GenBank/DDBJ whole genome shotgun (WGS) entry which is preliminary data.</text>
</comment>
<dbReference type="InterPro" id="IPR008928">
    <property type="entry name" value="6-hairpin_glycosidase_sf"/>
</dbReference>
<dbReference type="Gene3D" id="1.50.10.10">
    <property type="match status" value="1"/>
</dbReference>
<evidence type="ECO:0000313" key="3">
    <source>
        <dbReference type="Proteomes" id="UP001500730"/>
    </source>
</evidence>
<dbReference type="EMBL" id="BAAARE010000004">
    <property type="protein sequence ID" value="GAA2476017.1"/>
    <property type="molecule type" value="Genomic_DNA"/>
</dbReference>
<dbReference type="SUPFAM" id="SSF52833">
    <property type="entry name" value="Thioredoxin-like"/>
    <property type="match status" value="1"/>
</dbReference>
<dbReference type="PIRSF" id="PIRSF006402">
    <property type="entry name" value="UCP006402_thioredoxin"/>
    <property type="match status" value="1"/>
</dbReference>
<dbReference type="Pfam" id="PF03190">
    <property type="entry name" value="Thioredox_DsbH"/>
    <property type="match status" value="1"/>
</dbReference>
<dbReference type="CDD" id="cd02955">
    <property type="entry name" value="SSP411"/>
    <property type="match status" value="1"/>
</dbReference>
<organism evidence="2 3">
    <name type="scientific">Terrabacter carboxydivorans</name>
    <dbReference type="NCBI Taxonomy" id="619730"/>
    <lineage>
        <taxon>Bacteria</taxon>
        <taxon>Bacillati</taxon>
        <taxon>Actinomycetota</taxon>
        <taxon>Actinomycetes</taxon>
        <taxon>Micrococcales</taxon>
        <taxon>Intrasporangiaceae</taxon>
        <taxon>Terrabacter</taxon>
    </lineage>
</organism>
<feature type="domain" description="Spermatogenesis-associated protein 20-like TRX" evidence="1">
    <location>
        <begin position="3"/>
        <end position="157"/>
    </location>
</feature>
<evidence type="ECO:0000313" key="2">
    <source>
        <dbReference type="EMBL" id="GAA2476017.1"/>
    </source>
</evidence>
<reference evidence="2 3" key="1">
    <citation type="journal article" date="2019" name="Int. J. Syst. Evol. Microbiol.">
        <title>The Global Catalogue of Microorganisms (GCM) 10K type strain sequencing project: providing services to taxonomists for standard genome sequencing and annotation.</title>
        <authorList>
            <consortium name="The Broad Institute Genomics Platform"/>
            <consortium name="The Broad Institute Genome Sequencing Center for Infectious Disease"/>
            <person name="Wu L."/>
            <person name="Ma J."/>
        </authorList>
    </citation>
    <scope>NUCLEOTIDE SEQUENCE [LARGE SCALE GENOMIC DNA]</scope>
    <source>
        <strain evidence="2 3">JCM 16259</strain>
    </source>
</reference>